<dbReference type="CDD" id="cd13530">
    <property type="entry name" value="PBP2_peptides_like"/>
    <property type="match status" value="1"/>
</dbReference>
<dbReference type="EMBL" id="VUNI01000011">
    <property type="protein sequence ID" value="MST74935.1"/>
    <property type="molecule type" value="Genomic_DNA"/>
</dbReference>
<accession>A0A6L5YRG9</accession>
<dbReference type="Proteomes" id="UP000474024">
    <property type="component" value="Unassembled WGS sequence"/>
</dbReference>
<reference evidence="3 4" key="1">
    <citation type="submission" date="2019-08" db="EMBL/GenBank/DDBJ databases">
        <title>In-depth cultivation of the pig gut microbiome towards novel bacterial diversity and tailored functional studies.</title>
        <authorList>
            <person name="Wylensek D."/>
            <person name="Hitch T.C.A."/>
            <person name="Clavel T."/>
        </authorList>
    </citation>
    <scope>NUCLEOTIDE SEQUENCE [LARGE SCALE GENOMIC DNA]</scope>
    <source>
        <strain evidence="3 4">MUC/MUC-530-WT-4D</strain>
    </source>
</reference>
<evidence type="ECO:0000259" key="2">
    <source>
        <dbReference type="SMART" id="SM00062"/>
    </source>
</evidence>
<dbReference type="Pfam" id="PF00497">
    <property type="entry name" value="SBP_bac_3"/>
    <property type="match status" value="1"/>
</dbReference>
<dbReference type="InterPro" id="IPR001638">
    <property type="entry name" value="Solute-binding_3/MltF_N"/>
</dbReference>
<sequence>MMVGIMLFVTFPVDGDSRNEKTFQPEKVLPELIIGSDDYEPYNYQDEDGKPAGIDVEIAVEACRRMGYAPVFKKIPWEQKNDYLESGKVDCLWGGFTMTGRENEYDWAGPYLHSSQVIVVAKDSDIWTLQDLAGKRISVQATSKPEEVLLDGDDPEIPEIGTVYSMSTMEELYASLRKEYTDAIAGHKSALNTFVQSDPNAYRMLDQSLYISELGVAFQKGTNTKLAEKLTDTLREMRTDGTMQTILQKYGLESDMIVEETEP</sequence>
<keyword evidence="1" id="KW-0732">Signal</keyword>
<gene>
    <name evidence="3" type="ORF">FYJ75_07810</name>
</gene>
<keyword evidence="4" id="KW-1185">Reference proteome</keyword>
<dbReference type="PANTHER" id="PTHR35936">
    <property type="entry name" value="MEMBRANE-BOUND LYTIC MUREIN TRANSGLYCOSYLASE F"/>
    <property type="match status" value="1"/>
</dbReference>
<dbReference type="Gene3D" id="3.40.190.10">
    <property type="entry name" value="Periplasmic binding protein-like II"/>
    <property type="match status" value="2"/>
</dbReference>
<evidence type="ECO:0000313" key="3">
    <source>
        <dbReference type="EMBL" id="MST74935.1"/>
    </source>
</evidence>
<name>A0A6L5YRG9_9FIRM</name>
<organism evidence="3 4">
    <name type="scientific">Roseburia porci</name>
    <dbReference type="NCBI Taxonomy" id="2605790"/>
    <lineage>
        <taxon>Bacteria</taxon>
        <taxon>Bacillati</taxon>
        <taxon>Bacillota</taxon>
        <taxon>Clostridia</taxon>
        <taxon>Lachnospirales</taxon>
        <taxon>Lachnospiraceae</taxon>
        <taxon>Roseburia</taxon>
    </lineage>
</organism>
<feature type="domain" description="Solute-binding protein family 3/N-terminal" evidence="2">
    <location>
        <begin position="31"/>
        <end position="254"/>
    </location>
</feature>
<dbReference type="SUPFAM" id="SSF53850">
    <property type="entry name" value="Periplasmic binding protein-like II"/>
    <property type="match status" value="1"/>
</dbReference>
<dbReference type="SMART" id="SM00062">
    <property type="entry name" value="PBPb"/>
    <property type="match status" value="1"/>
</dbReference>
<evidence type="ECO:0000256" key="1">
    <source>
        <dbReference type="ARBA" id="ARBA00022729"/>
    </source>
</evidence>
<comment type="caution">
    <text evidence="3">The sequence shown here is derived from an EMBL/GenBank/DDBJ whole genome shotgun (WGS) entry which is preliminary data.</text>
</comment>
<proteinExistence type="predicted"/>
<dbReference type="PANTHER" id="PTHR35936:SF35">
    <property type="entry name" value="L-CYSTINE-BINDING PROTEIN TCYJ"/>
    <property type="match status" value="1"/>
</dbReference>
<evidence type="ECO:0000313" key="4">
    <source>
        <dbReference type="Proteomes" id="UP000474024"/>
    </source>
</evidence>
<protein>
    <submittedName>
        <fullName evidence="3">Amino acid ABC transporter substrate-binding protein</fullName>
    </submittedName>
</protein>
<dbReference type="AlphaFoldDB" id="A0A6L5YRG9"/>